<organism evidence="6 7">
    <name type="scientific">Aduncisulcus paluster</name>
    <dbReference type="NCBI Taxonomy" id="2918883"/>
    <lineage>
        <taxon>Eukaryota</taxon>
        <taxon>Metamonada</taxon>
        <taxon>Carpediemonas-like organisms</taxon>
        <taxon>Aduncisulcus</taxon>
    </lineage>
</organism>
<dbReference type="InterPro" id="IPR015943">
    <property type="entry name" value="WD40/YVTN_repeat-like_dom_sf"/>
</dbReference>
<dbReference type="PANTHER" id="PTHR19848:SF8">
    <property type="entry name" value="F-BOX AND WD REPEAT DOMAIN CONTAINING 7"/>
    <property type="match status" value="1"/>
</dbReference>
<feature type="repeat" description="WD" evidence="3">
    <location>
        <begin position="758"/>
        <end position="791"/>
    </location>
</feature>
<sequence>MKRGIMFYIADPSASAHFRLPVSIRGVSILSTLIMFWKGLEKELMSIIVDLLSIPCVLSSLHTDMDYMGQTPLTIAILCHYFYVSKLLAWCGVPVTGIFCDSENSFGLNDFPFFSVADCIRAAFIGCNLTSFYNIIAFVESGGCNPKDIVALRSAGLLFRQLKFYEYLYQNCVGHSPTQIEMRESCAFVPKDQKAPMSPLNVTWHDQNEVFLALIINEVNIISWLGAIHKDMSLLPPVQEESLHDIISEEEEEESKGDIGDKKEKIDGFRQIAENMIRCDLSDSFKEDVGFHDSTSSISDSKSAHTEVLSMVESSSDLVRLSRGVSTFSSAQISSIYKDALYSGSKQCSVIPHSISCVFGEAAASMIIFGVEDSSILSPITMSGMDRKHMGHLDPARIAFQAEISKAQGTKFDYLLVNVIYSSVDYILMNHPTDGQKKYLNRREYSGSLELTARQALIKTKLLRRSQSASLISARKHFENSKTAKLAAARGVLFRSAKPSFLVKDIEKQLDVKLKGDDYELSKKRHLIRMIELKRKQQRSESLSTPVGYSKTEKSMYIKQAKYNPMDVMERRLKRKKLLSKLRCGTATAALLQRFSSSKSHDSVKLSAISDYHLSILYDGFRKQSIKRLLSQRAESAVQQSGSSSCEPSTEDFDKLDPFEIDCMLEEDNITEYSLSIPQLQKLLESTLSLSEVAAFEFVSLLFPPHVSVVTWNTFLKHIESAQSEVNINENEGAYRLERRYALEEAGESVRMFPYNPYWQHRSNVEFLCFLPTISLIVSCAKDGLLQFWNMHGKCVRTLLHPRIDPTAPILPEDSSIPPEFIDTGIGKDEDGLVGGGGGGCVINGFGGENIGYLYYGSYLADIEKLETPVPSLRAPPSVFAPNGCFLLKNTREPLPMTTNPFVFSKESPTNQPHLPSYSKSPQQMKKNVAFGGCFDHLRQFDPQDTCKLPSRPKSASIRAKRSASAQVMSRSTPRRRPQSAKSRSQSSHKFRFANTIRKQHVPSSKVESHSHSVHSMYTRKPDISKGTVGAPLPSPSLVVSSIRAGKQYGAWCVGISIDTPSGLMLILSASGDMLFYSLRHNFKLIRRIKLRKSVVCCAMFTRRRPPKPEVSKDEELLRIRGLFRELAPIHAPFIKKKREDPKASLVFPEHPSSDSTIAHLSVSALNRNIIPMSVVNEYNASQRVVVVGCMDGSLIFFDLFDLTPIKIVRNVHDPAITKIKVFDGKGGVGLVSSGRDGCIFVWDKTTLSVNRRLKYHLNVTDIDFSYAQRLLFSAGSEGRIAVWNSVLDKPIAIGDEHKSKVIGIHVCDSMRCVMSVSEDKQIIQWNSVTLIPIAIMVDKTKHSPYNQLTASAFDMYSKILLIAGSCIRPYELKSIAEIREGDFIPDFGKTKNKKRKDKCSDEDIDEQHGSDAILTDTNPLSPLIISLHPSRPVHLMAVDDVSDLYDVSVKYVESESSLAHVTEAVHDEVSVAKKIKEGMRIIVGEDDEDSEEAQPEESLVGVSQKKAKMNELKKTMRERSRKMTASEKEEDPKKRWKEMLDDDCESIEFDEKSRNKILLHNYSIKLEIPKKEFLSKQAQKRVDIDTKDSYLNGVLSEIKVPFSPSLTSKKNKIETKMERPDNSRLAPYSGLDIFHPPRPGKKLEKADLEGVVKTIENQPLHDKIASVIDVKTKNLDKKPLEQLRSLVSPAFQDSLSILPNCVQILFTHTDVFRIAKCVDIPGISNKVTSGSVCQIIPTKNNLVVIGKDGEVVSFLHDLSGENIRFQTRKLLSEVDPRLRLENSLQMSSPLPTDFIQQTKDLAIQAACCDREGRNVFIVDNIGILSSHTIVSAQVEWKINISKMISLRKNSEIPTPSVVAEKSSVIDMQYSQCTGSIPSFKWDESNNVLEKNVLSLSITASLPMPLTLSLCERPLVLLNPHNPSHFHAVFSDKQQQDVFACVYIQIRRGIVCMCAEDGGIVKLVDVRGGRVETVLSKAIGSGMYEKEKEVMVGDKHLDLSLSRSCLTPRPPISPRPPVGMSSSLSRSFRNVTLRTSTVSEDRFGRKVVSRSPRSRVSDVQIIEKKQIVPIPPPIPSFTKLSDVTLDINGNVCGFLMTNGDPRIQIISLSAKVIFVPDVVSLQPFSERILDFVVTKDAEQLVVHSESNVIHVYDLRPMITHLAQILEKTSLGSLPPPKSEFSVISPLLTDRRLYFEGNITCMNVCPFVKEKEQNISRKKAWRMKDSHTKIVQPKEEPTPEPKTKGIRGILASMTKPKTKTETFTSSISHVYIGINQSVVVLDVSKVKLSPYVLLKKGGLMQLEPTQLESVIEEIQEKDIFVTTKHDLIMHAVSAVQRMRGAQGIKVGSILPVLPMGPHYKLDDVL</sequence>
<feature type="compositionally biased region" description="Low complexity" evidence="5">
    <location>
        <begin position="952"/>
        <end position="966"/>
    </location>
</feature>
<proteinExistence type="predicted"/>
<dbReference type="InterPro" id="IPR019775">
    <property type="entry name" value="WD40_repeat_CS"/>
</dbReference>
<dbReference type="PANTHER" id="PTHR19848">
    <property type="entry name" value="WD40 REPEAT PROTEIN"/>
    <property type="match status" value="1"/>
</dbReference>
<evidence type="ECO:0000256" key="1">
    <source>
        <dbReference type="ARBA" id="ARBA00022574"/>
    </source>
</evidence>
<evidence type="ECO:0000313" key="7">
    <source>
        <dbReference type="Proteomes" id="UP001057375"/>
    </source>
</evidence>
<reference evidence="6" key="1">
    <citation type="submission" date="2022-03" db="EMBL/GenBank/DDBJ databases">
        <title>Draft genome sequence of Aduncisulcus paluster, a free-living microaerophilic Fornicata.</title>
        <authorList>
            <person name="Yuyama I."/>
            <person name="Kume K."/>
            <person name="Tamura T."/>
            <person name="Inagaki Y."/>
            <person name="Hashimoto T."/>
        </authorList>
    </citation>
    <scope>NUCLEOTIDE SEQUENCE</scope>
    <source>
        <strain evidence="6">NY0171</strain>
    </source>
</reference>
<dbReference type="InterPro" id="IPR011047">
    <property type="entry name" value="Quinoprotein_ADH-like_sf"/>
</dbReference>
<keyword evidence="2" id="KW-0677">Repeat</keyword>
<accession>A0ABQ5KWL8</accession>
<feature type="region of interest" description="Disordered" evidence="5">
    <location>
        <begin position="903"/>
        <end position="922"/>
    </location>
</feature>
<evidence type="ECO:0000256" key="5">
    <source>
        <dbReference type="SAM" id="MobiDB-lite"/>
    </source>
</evidence>
<keyword evidence="7" id="KW-1185">Reference proteome</keyword>
<evidence type="ECO:0000313" key="6">
    <source>
        <dbReference type="EMBL" id="GKT35859.1"/>
    </source>
</evidence>
<keyword evidence="1 3" id="KW-0853">WD repeat</keyword>
<dbReference type="Gene3D" id="2.130.10.10">
    <property type="entry name" value="YVTN repeat-like/Quinoprotein amine dehydrogenase"/>
    <property type="match status" value="1"/>
</dbReference>
<feature type="coiled-coil region" evidence="4">
    <location>
        <begin position="1503"/>
        <end position="1530"/>
    </location>
</feature>
<dbReference type="SUPFAM" id="SSF50998">
    <property type="entry name" value="Quinoprotein alcohol dehydrogenase-like"/>
    <property type="match status" value="1"/>
</dbReference>
<dbReference type="Pfam" id="PF00400">
    <property type="entry name" value="WD40"/>
    <property type="match status" value="1"/>
</dbReference>
<feature type="region of interest" description="Disordered" evidence="5">
    <location>
        <begin position="1392"/>
        <end position="1413"/>
    </location>
</feature>
<feature type="compositionally biased region" description="Basic and acidic residues" evidence="5">
    <location>
        <begin position="1399"/>
        <end position="1410"/>
    </location>
</feature>
<evidence type="ECO:0000256" key="3">
    <source>
        <dbReference type="PROSITE-ProRule" id="PRU00221"/>
    </source>
</evidence>
<dbReference type="SMART" id="SM00320">
    <property type="entry name" value="WD40"/>
    <property type="match status" value="5"/>
</dbReference>
<feature type="region of interest" description="Disordered" evidence="5">
    <location>
        <begin position="945"/>
        <end position="994"/>
    </location>
</feature>
<dbReference type="Proteomes" id="UP001057375">
    <property type="component" value="Unassembled WGS sequence"/>
</dbReference>
<dbReference type="InterPro" id="IPR001680">
    <property type="entry name" value="WD40_rpt"/>
</dbReference>
<dbReference type="PROSITE" id="PS00678">
    <property type="entry name" value="WD_REPEATS_1"/>
    <property type="match status" value="1"/>
</dbReference>
<dbReference type="PROSITE" id="PS50082">
    <property type="entry name" value="WD_REPEATS_2"/>
    <property type="match status" value="1"/>
</dbReference>
<evidence type="ECO:0000256" key="4">
    <source>
        <dbReference type="SAM" id="Coils"/>
    </source>
</evidence>
<dbReference type="EMBL" id="BQXS01011084">
    <property type="protein sequence ID" value="GKT35859.1"/>
    <property type="molecule type" value="Genomic_DNA"/>
</dbReference>
<protein>
    <submittedName>
        <fullName evidence="6">Uncharacterized protein</fullName>
    </submittedName>
</protein>
<gene>
    <name evidence="6" type="ORF">ADUPG1_008929</name>
</gene>
<evidence type="ECO:0000256" key="2">
    <source>
        <dbReference type="ARBA" id="ARBA00022737"/>
    </source>
</evidence>
<comment type="caution">
    <text evidence="6">The sequence shown here is derived from an EMBL/GenBank/DDBJ whole genome shotgun (WGS) entry which is preliminary data.</text>
</comment>
<keyword evidence="4" id="KW-0175">Coiled coil</keyword>
<name>A0ABQ5KWL8_9EUKA</name>